<dbReference type="SUPFAM" id="SSF54534">
    <property type="entry name" value="FKBP-like"/>
    <property type="match status" value="1"/>
</dbReference>
<dbReference type="InterPro" id="IPR028624">
    <property type="entry name" value="Tscrpt_elong_fac_GreA/B"/>
</dbReference>
<dbReference type="InterPro" id="IPR036805">
    <property type="entry name" value="Tscrpt_elong_fac_GreA/B_N_sf"/>
</dbReference>
<feature type="domain" description="Transcription elongation factor GreA/GreB C-terminal" evidence="8">
    <location>
        <begin position="83"/>
        <end position="157"/>
    </location>
</feature>
<dbReference type="InterPro" id="IPR022691">
    <property type="entry name" value="Tscrpt_elong_fac_GreA/B_N"/>
</dbReference>
<dbReference type="Gene3D" id="1.10.287.180">
    <property type="entry name" value="Transcription elongation factor, GreA/GreB, N-terminal domain"/>
    <property type="match status" value="1"/>
</dbReference>
<dbReference type="InterPro" id="IPR018151">
    <property type="entry name" value="TF_GreA/GreB_CS"/>
</dbReference>
<dbReference type="Gene3D" id="3.10.50.30">
    <property type="entry name" value="Transcription elongation factor, GreA/GreB, C-terminal domain"/>
    <property type="match status" value="1"/>
</dbReference>
<comment type="similarity">
    <text evidence="1">Belongs to the GreA/GreB family.</text>
</comment>
<dbReference type="PANTHER" id="PTHR30437:SF4">
    <property type="entry name" value="TRANSCRIPTION ELONGATION FACTOR GREA"/>
    <property type="match status" value="1"/>
</dbReference>
<name>A0A6J6BT08_9ZZZZ</name>
<feature type="domain" description="Transcription elongation factor GreA/GreB N-terminal" evidence="9">
    <location>
        <begin position="8"/>
        <end position="77"/>
    </location>
</feature>
<evidence type="ECO:0000256" key="7">
    <source>
        <dbReference type="ARBA" id="ARBA00030776"/>
    </source>
</evidence>
<organism evidence="10">
    <name type="scientific">freshwater metagenome</name>
    <dbReference type="NCBI Taxonomy" id="449393"/>
    <lineage>
        <taxon>unclassified sequences</taxon>
        <taxon>metagenomes</taxon>
        <taxon>ecological metagenomes</taxon>
    </lineage>
</organism>
<accession>A0A6J6BT08</accession>
<dbReference type="InterPro" id="IPR023459">
    <property type="entry name" value="Tscrpt_elong_fac_GreA/B_fam"/>
</dbReference>
<dbReference type="GO" id="GO:0032784">
    <property type="term" value="P:regulation of DNA-templated transcription elongation"/>
    <property type="evidence" value="ECO:0007669"/>
    <property type="project" value="InterPro"/>
</dbReference>
<dbReference type="FunFam" id="1.10.287.180:FF:000001">
    <property type="entry name" value="Transcription elongation factor GreA"/>
    <property type="match status" value="1"/>
</dbReference>
<dbReference type="PIRSF" id="PIRSF006092">
    <property type="entry name" value="GreA_GreB"/>
    <property type="match status" value="1"/>
</dbReference>
<keyword evidence="5" id="KW-0804">Transcription</keyword>
<evidence type="ECO:0000259" key="9">
    <source>
        <dbReference type="Pfam" id="PF03449"/>
    </source>
</evidence>
<dbReference type="AlphaFoldDB" id="A0A6J6BT08"/>
<evidence type="ECO:0000256" key="4">
    <source>
        <dbReference type="ARBA" id="ARBA00023125"/>
    </source>
</evidence>
<dbReference type="EMBL" id="CAEZSH010000091">
    <property type="protein sequence ID" value="CAB4542116.1"/>
    <property type="molecule type" value="Genomic_DNA"/>
</dbReference>
<dbReference type="NCBIfam" id="NF001262">
    <property type="entry name" value="PRK00226.1-3"/>
    <property type="match status" value="1"/>
</dbReference>
<dbReference type="InterPro" id="IPR036953">
    <property type="entry name" value="GreA/GreB_C_sf"/>
</dbReference>
<protein>
    <recommendedName>
        <fullName evidence="2">Transcription elongation factor GreA</fullName>
    </recommendedName>
    <alternativeName>
        <fullName evidence="7">Transcript cleavage factor GreA</fullName>
    </alternativeName>
</protein>
<evidence type="ECO:0000256" key="5">
    <source>
        <dbReference type="ARBA" id="ARBA00023163"/>
    </source>
</evidence>
<dbReference type="Pfam" id="PF01272">
    <property type="entry name" value="GreA_GreB"/>
    <property type="match status" value="1"/>
</dbReference>
<evidence type="ECO:0000256" key="6">
    <source>
        <dbReference type="ARBA" id="ARBA00024916"/>
    </source>
</evidence>
<dbReference type="SUPFAM" id="SSF46557">
    <property type="entry name" value="GreA transcript cleavage protein, N-terminal domain"/>
    <property type="match status" value="1"/>
</dbReference>
<comment type="function">
    <text evidence="6">Necessary for efficient RNA polymerase transcription elongation past template-encoded arresting sites. The arresting sites in DNA have the property of trapping a certain fraction of elongating RNA polymerases that pass through, resulting in locked ternary complexes. Cleavage of the nascent transcript by cleavage factors such as GreA or GreB allows the resumption of elongation from the new 3'terminus. GreA releases sequences of 2 to 3 nucleotides.</text>
</comment>
<proteinExistence type="inferred from homology"/>
<dbReference type="PANTHER" id="PTHR30437">
    <property type="entry name" value="TRANSCRIPTION ELONGATION FACTOR GREA"/>
    <property type="match status" value="1"/>
</dbReference>
<dbReference type="Pfam" id="PF03449">
    <property type="entry name" value="GreA_GreB_N"/>
    <property type="match status" value="1"/>
</dbReference>
<keyword evidence="3" id="KW-0805">Transcription regulation</keyword>
<dbReference type="GO" id="GO:0006354">
    <property type="term" value="P:DNA-templated transcription elongation"/>
    <property type="evidence" value="ECO:0007669"/>
    <property type="project" value="TreeGrafter"/>
</dbReference>
<evidence type="ECO:0000256" key="1">
    <source>
        <dbReference type="ARBA" id="ARBA00008213"/>
    </source>
</evidence>
<dbReference type="HAMAP" id="MF_00105">
    <property type="entry name" value="GreA_GreB"/>
    <property type="match status" value="1"/>
</dbReference>
<evidence type="ECO:0000256" key="3">
    <source>
        <dbReference type="ARBA" id="ARBA00023015"/>
    </source>
</evidence>
<evidence type="ECO:0000313" key="10">
    <source>
        <dbReference type="EMBL" id="CAB4542116.1"/>
    </source>
</evidence>
<sequence>MSDAQPTWLTQEAYDRLASELEQLLTVARADIAKRIQEAREEGDLKENGGYHAAKDEQGKIEARINRLENILASSVVGDAPATHGVVEQGTVITLTLNGSENKFLLGSAEIAEGTDLTVYSPDSPIGKAILGQKIGAEVSYLAPNGRTIEVKILAVEHFNG</sequence>
<evidence type="ECO:0000256" key="2">
    <source>
        <dbReference type="ARBA" id="ARBA00013729"/>
    </source>
</evidence>
<reference evidence="10" key="1">
    <citation type="submission" date="2020-05" db="EMBL/GenBank/DDBJ databases">
        <authorList>
            <person name="Chiriac C."/>
            <person name="Salcher M."/>
            <person name="Ghai R."/>
            <person name="Kavagutti S V."/>
        </authorList>
    </citation>
    <scope>NUCLEOTIDE SEQUENCE</scope>
</reference>
<dbReference type="GO" id="GO:0070063">
    <property type="term" value="F:RNA polymerase binding"/>
    <property type="evidence" value="ECO:0007669"/>
    <property type="project" value="InterPro"/>
</dbReference>
<dbReference type="PROSITE" id="PS00829">
    <property type="entry name" value="GREAB_1"/>
    <property type="match status" value="1"/>
</dbReference>
<keyword evidence="4" id="KW-0238">DNA-binding</keyword>
<dbReference type="GO" id="GO:0003677">
    <property type="term" value="F:DNA binding"/>
    <property type="evidence" value="ECO:0007669"/>
    <property type="project" value="UniProtKB-KW"/>
</dbReference>
<dbReference type="InterPro" id="IPR001437">
    <property type="entry name" value="Tscrpt_elong_fac_GreA/B_C"/>
</dbReference>
<gene>
    <name evidence="10" type="ORF">UFOPK1410_00758</name>
</gene>
<evidence type="ECO:0000259" key="8">
    <source>
        <dbReference type="Pfam" id="PF01272"/>
    </source>
</evidence>